<accession>A0ABY5I1L1</accession>
<evidence type="ECO:0000313" key="2">
    <source>
        <dbReference type="Proteomes" id="UP001060112"/>
    </source>
</evidence>
<dbReference type="EMBL" id="CP101620">
    <property type="protein sequence ID" value="UTY39252.1"/>
    <property type="molecule type" value="Genomic_DNA"/>
</dbReference>
<dbReference type="Proteomes" id="UP001060112">
    <property type="component" value="Chromosome"/>
</dbReference>
<sequence length="287" mass="34345">MIESIVNGEGKKKAVKHEEVPLPTLFEQIKNFIDHAYQGYYVAPNRVVPKNERSKWRFKVKRYLKTLLAVTPDNPHYSNAVLYIKELYKMLSYGCGHYIFSSENPFASVGIAQEELYDQYLVRQMQLEINEETIREMVNAATHCYLSNECLHIMLYGVLNFHIQELKYRDMVISYGQKFIQSQKQFISSLRRYDDRLYEATSLLEEMNDLVFIFHDCSLEEALQYYFKNESKDKEIALYKVLMLIYYFFSKEEWVDAYEYGINKQHIEPRQSLQDKYKNFKDEIMEE</sequence>
<evidence type="ECO:0000313" key="1">
    <source>
        <dbReference type="EMBL" id="UTY39252.1"/>
    </source>
</evidence>
<gene>
    <name evidence="1" type="ORF">NMU03_17185</name>
</gene>
<keyword evidence="2" id="KW-1185">Reference proteome</keyword>
<reference evidence="1" key="1">
    <citation type="submission" date="2022-07" db="EMBL/GenBank/DDBJ databases">
        <title>Faecal culturing of patients with breast cancer.</title>
        <authorList>
            <person name="Teng N.M.Y."/>
            <person name="Kiu R."/>
            <person name="Evans R."/>
            <person name="Baker D.J."/>
            <person name="Zenner C."/>
            <person name="Robinson S.D."/>
            <person name="Hall L.J."/>
        </authorList>
    </citation>
    <scope>NUCLEOTIDE SEQUENCE</scope>
    <source>
        <strain evidence="1">LH1062</strain>
    </source>
</reference>
<proteinExistence type="predicted"/>
<organism evidence="1 2">
    <name type="scientific">Allocoprobacillus halotolerans</name>
    <dbReference type="NCBI Taxonomy" id="2944914"/>
    <lineage>
        <taxon>Bacteria</taxon>
        <taxon>Bacillati</taxon>
        <taxon>Bacillota</taxon>
        <taxon>Erysipelotrichia</taxon>
        <taxon>Erysipelotrichales</taxon>
        <taxon>Erysipelotrichaceae</taxon>
        <taxon>Allocoprobacillus</taxon>
    </lineage>
</organism>
<dbReference type="RefSeq" id="WP_290140231.1">
    <property type="nucleotide sequence ID" value="NZ_CP101620.1"/>
</dbReference>
<name>A0ABY5I1L1_9FIRM</name>
<protein>
    <submittedName>
        <fullName evidence="1">Uncharacterized protein</fullName>
    </submittedName>
</protein>